<evidence type="ECO:0000256" key="1">
    <source>
        <dbReference type="ARBA" id="ARBA00001946"/>
    </source>
</evidence>
<evidence type="ECO:0000313" key="8">
    <source>
        <dbReference type="Proteomes" id="UP000248724"/>
    </source>
</evidence>
<dbReference type="FunFam" id="3.20.20.60:FF:000013">
    <property type="entry name" value="Citrate lyase beta subunit"/>
    <property type="match status" value="1"/>
</dbReference>
<protein>
    <submittedName>
        <fullName evidence="7">CoA ester lyase</fullName>
    </submittedName>
</protein>
<dbReference type="GO" id="GO:0016829">
    <property type="term" value="F:lyase activity"/>
    <property type="evidence" value="ECO:0007669"/>
    <property type="project" value="UniProtKB-KW"/>
</dbReference>
<reference evidence="7 8" key="1">
    <citation type="journal article" date="2017" name="Nature">
        <title>Atmospheric trace gases support primary production in Antarctic desert surface soil.</title>
        <authorList>
            <person name="Ji M."/>
            <person name="Greening C."/>
            <person name="Vanwonterghem I."/>
            <person name="Carere C.R."/>
            <person name="Bay S.K."/>
            <person name="Steen J.A."/>
            <person name="Montgomery K."/>
            <person name="Lines T."/>
            <person name="Beardall J."/>
            <person name="van Dorst J."/>
            <person name="Snape I."/>
            <person name="Stott M.B."/>
            <person name="Hugenholtz P."/>
            <person name="Ferrari B.C."/>
        </authorList>
    </citation>
    <scope>NUCLEOTIDE SEQUENCE [LARGE SCALE GENOMIC DNA]</scope>
    <source>
        <strain evidence="7">RRmetagenome_bin12</strain>
    </source>
</reference>
<feature type="binding site" evidence="5">
    <location>
        <position position="134"/>
    </location>
    <ligand>
        <name>Mg(2+)</name>
        <dbReference type="ChEBI" id="CHEBI:18420"/>
    </ligand>
</feature>
<evidence type="ECO:0000259" key="6">
    <source>
        <dbReference type="Pfam" id="PF03328"/>
    </source>
</evidence>
<comment type="cofactor">
    <cofactor evidence="1">
        <name>Mg(2+)</name>
        <dbReference type="ChEBI" id="CHEBI:18420"/>
    </cofactor>
</comment>
<dbReference type="Gene3D" id="3.20.20.60">
    <property type="entry name" value="Phosphoenolpyruvate-binding domains"/>
    <property type="match status" value="1"/>
</dbReference>
<name>A0A2W6A1X2_9BACT</name>
<feature type="domain" description="HpcH/HpaI aldolase/citrate lyase" evidence="6">
    <location>
        <begin position="7"/>
        <end position="236"/>
    </location>
</feature>
<keyword evidence="7" id="KW-0456">Lyase</keyword>
<keyword evidence="3 5" id="KW-0460">Magnesium</keyword>
<keyword evidence="2 5" id="KW-0479">Metal-binding</keyword>
<evidence type="ECO:0000256" key="5">
    <source>
        <dbReference type="PIRSR" id="PIRSR015582-2"/>
    </source>
</evidence>
<dbReference type="EMBL" id="QHBU01000205">
    <property type="protein sequence ID" value="PZR79458.1"/>
    <property type="molecule type" value="Genomic_DNA"/>
</dbReference>
<dbReference type="PANTHER" id="PTHR32308:SF10">
    <property type="entry name" value="CITRATE LYASE SUBUNIT BETA"/>
    <property type="match status" value="1"/>
</dbReference>
<feature type="binding site" evidence="4">
    <location>
        <position position="134"/>
    </location>
    <ligand>
        <name>substrate</name>
    </ligand>
</feature>
<dbReference type="Pfam" id="PF03328">
    <property type="entry name" value="HpcH_HpaI"/>
    <property type="match status" value="1"/>
</dbReference>
<dbReference type="GO" id="GO:0006107">
    <property type="term" value="P:oxaloacetate metabolic process"/>
    <property type="evidence" value="ECO:0007669"/>
    <property type="project" value="TreeGrafter"/>
</dbReference>
<dbReference type="PANTHER" id="PTHR32308">
    <property type="entry name" value="LYASE BETA SUBUNIT, PUTATIVE (AFU_ORTHOLOGUE AFUA_4G13030)-RELATED"/>
    <property type="match status" value="1"/>
</dbReference>
<dbReference type="InterPro" id="IPR040442">
    <property type="entry name" value="Pyrv_kinase-like_dom_sf"/>
</dbReference>
<organism evidence="7 8">
    <name type="scientific">Candidatus Aeolococcus gillhamiae</name>
    <dbReference type="NCBI Taxonomy" id="3127015"/>
    <lineage>
        <taxon>Bacteria</taxon>
        <taxon>Bacillati</taxon>
        <taxon>Candidatus Dormiibacterota</taxon>
        <taxon>Candidatus Dormibacteria</taxon>
        <taxon>Candidatus Aeolococcales</taxon>
        <taxon>Candidatus Aeolococcaceae</taxon>
        <taxon>Candidatus Aeolococcus</taxon>
    </lineage>
</organism>
<evidence type="ECO:0000256" key="3">
    <source>
        <dbReference type="ARBA" id="ARBA00022842"/>
    </source>
</evidence>
<evidence type="ECO:0000256" key="4">
    <source>
        <dbReference type="PIRSR" id="PIRSR015582-1"/>
    </source>
</evidence>
<dbReference type="SUPFAM" id="SSF51621">
    <property type="entry name" value="Phosphoenolpyruvate/pyruvate domain"/>
    <property type="match status" value="1"/>
</dbReference>
<dbReference type="Proteomes" id="UP000248724">
    <property type="component" value="Unassembled WGS sequence"/>
</dbReference>
<dbReference type="InterPro" id="IPR005000">
    <property type="entry name" value="Aldolase/citrate-lyase_domain"/>
</dbReference>
<dbReference type="InterPro" id="IPR015813">
    <property type="entry name" value="Pyrv/PenolPyrv_kinase-like_dom"/>
</dbReference>
<evidence type="ECO:0000256" key="2">
    <source>
        <dbReference type="ARBA" id="ARBA00022723"/>
    </source>
</evidence>
<feature type="binding site" evidence="4">
    <location>
        <position position="68"/>
    </location>
    <ligand>
        <name>substrate</name>
    </ligand>
</feature>
<dbReference type="InterPro" id="IPR011206">
    <property type="entry name" value="Citrate_lyase_beta/mcl1/mcl2"/>
</dbReference>
<evidence type="ECO:0000313" key="7">
    <source>
        <dbReference type="EMBL" id="PZR79458.1"/>
    </source>
</evidence>
<comment type="caution">
    <text evidence="7">The sequence shown here is derived from an EMBL/GenBank/DDBJ whole genome shotgun (WGS) entry which is preliminary data.</text>
</comment>
<feature type="binding site" evidence="5">
    <location>
        <position position="161"/>
    </location>
    <ligand>
        <name>Mg(2+)</name>
        <dbReference type="ChEBI" id="CHEBI:18420"/>
    </ligand>
</feature>
<sequence>MPTRLRRSVLACPGSNPRMMEKAAASAADEVFLDLEDACAPLEKPAARGKVVEALRTHDWQGKVRVVRINQVSSQFALDDIREIVTGAGDVLDCIMVPKVQNAGDIAFVDRALGSLEQTLGYELGSIGIEAQVEDALGLMNAEEIAFASKRIETITYGPADFSANMQLPSLTVANSYNYPGDIFHYVLFKLAVAARAAGIQVIDGPYLLIRDIEGFREAAGRAAALGYDGKWVLHPGQIEPANEVFTPSQEDFDKAVQILEAYHHATEVERRGAVMLGDEMIDEASRKMAMQFELRGRAAGLTPSPREEAAEAVAG</sequence>
<proteinExistence type="predicted"/>
<dbReference type="PIRSF" id="PIRSF015582">
    <property type="entry name" value="Cit_lyase_B"/>
    <property type="match status" value="1"/>
</dbReference>
<gene>
    <name evidence="7" type="ORF">DLM65_10705</name>
</gene>
<dbReference type="AlphaFoldDB" id="A0A2W6A1X2"/>
<dbReference type="GO" id="GO:0000287">
    <property type="term" value="F:magnesium ion binding"/>
    <property type="evidence" value="ECO:0007669"/>
    <property type="project" value="TreeGrafter"/>
</dbReference>
<accession>A0A2W6A1X2</accession>